<organism evidence="2 3">
    <name type="scientific">Halobaculum lipolyticum</name>
    <dbReference type="NCBI Taxonomy" id="3032001"/>
    <lineage>
        <taxon>Archaea</taxon>
        <taxon>Methanobacteriati</taxon>
        <taxon>Methanobacteriota</taxon>
        <taxon>Stenosarchaea group</taxon>
        <taxon>Halobacteria</taxon>
        <taxon>Halobacteriales</taxon>
        <taxon>Haloferacaceae</taxon>
        <taxon>Halobaculum</taxon>
    </lineage>
</organism>
<feature type="transmembrane region" description="Helical" evidence="1">
    <location>
        <begin position="201"/>
        <end position="221"/>
    </location>
</feature>
<gene>
    <name evidence="2" type="ORF">ACFQL9_00845</name>
</gene>
<keyword evidence="1" id="KW-0812">Transmembrane</keyword>
<feature type="transmembrane region" description="Helical" evidence="1">
    <location>
        <begin position="233"/>
        <end position="257"/>
    </location>
</feature>
<dbReference type="GeneID" id="81126615"/>
<sequence length="596" mass="63147">MTGGAPDRQARSSLLPRFADTSAVLGGVGWLLLVVADVFGPIQDIIALAMLVLVPLALRLADTPRRDGTRSGWYRIAVVGQPMTALLGVFSLTMTPGTATALSALPWAATTVAVAGFGVWRLLQRGPWPIEELSIDAGLLYIVVGGVALLFDRTGVSLVFEPTFVTLTTVHFHYAGSALPILAGMAGRYSPGERFDPMVRWTTPLIVVGPGIIGTGITAVALDFPLAATIEFIAVAIFTTAVTLFSVAVIVGVLPLLPSWPQRLLLGGASLAVTVSMGFAVVYGFARATGGTYLGIGPQSLGTMVTYHGQLNAYGFAVPALVGWRLAVPESRARPPGVPVSHLTGGWSIGEDFLERRGLTGDATVSGMIDDVGAYQSDTFDSSAVSSSVRQFFERSGEYELAVSPDWETPWRQLAILYHPIATRIGQLSVPLVSATGELALSGRVVAVNDGDSQTGDRAWIRSNVGRATGADRMTYVGIYDRHVSTGRSYLRVTFPLPGSNLTGMLRVKNGGADDEALVLSSFPEAGNCDDAGLYLVVGGFAVRLPLNETLLVEPGEERGSVQAVHRVELFGVRVFTLQYDLRLADNDSPSNGISR</sequence>
<accession>A0ABD5W4E5</accession>
<feature type="transmembrane region" description="Helical" evidence="1">
    <location>
        <begin position="45"/>
        <end position="61"/>
    </location>
</feature>
<keyword evidence="3" id="KW-1185">Reference proteome</keyword>
<keyword evidence="1" id="KW-0472">Membrane</keyword>
<dbReference type="AlphaFoldDB" id="A0ABD5W4E5"/>
<evidence type="ECO:0000313" key="2">
    <source>
        <dbReference type="EMBL" id="MFC7068174.1"/>
    </source>
</evidence>
<feature type="transmembrane region" description="Helical" evidence="1">
    <location>
        <begin position="21"/>
        <end position="39"/>
    </location>
</feature>
<keyword evidence="1" id="KW-1133">Transmembrane helix</keyword>
<protein>
    <submittedName>
        <fullName evidence="2">YndJ family protein</fullName>
    </submittedName>
</protein>
<dbReference type="Proteomes" id="UP001596461">
    <property type="component" value="Unassembled WGS sequence"/>
</dbReference>
<feature type="transmembrane region" description="Helical" evidence="1">
    <location>
        <begin position="104"/>
        <end position="123"/>
    </location>
</feature>
<dbReference type="Pfam" id="PF14158">
    <property type="entry name" value="YndJ"/>
    <property type="match status" value="1"/>
</dbReference>
<feature type="transmembrane region" description="Helical" evidence="1">
    <location>
        <begin position="264"/>
        <end position="286"/>
    </location>
</feature>
<evidence type="ECO:0000313" key="3">
    <source>
        <dbReference type="Proteomes" id="UP001596461"/>
    </source>
</evidence>
<dbReference type="RefSeq" id="WP_284031697.1">
    <property type="nucleotide sequence ID" value="NZ_CP126154.1"/>
</dbReference>
<feature type="transmembrane region" description="Helical" evidence="1">
    <location>
        <begin position="73"/>
        <end position="92"/>
    </location>
</feature>
<reference evidence="2 3" key="1">
    <citation type="journal article" date="2019" name="Int. J. Syst. Evol. Microbiol.">
        <title>The Global Catalogue of Microorganisms (GCM) 10K type strain sequencing project: providing services to taxonomists for standard genome sequencing and annotation.</title>
        <authorList>
            <consortium name="The Broad Institute Genomics Platform"/>
            <consortium name="The Broad Institute Genome Sequencing Center for Infectious Disease"/>
            <person name="Wu L."/>
            <person name="Ma J."/>
        </authorList>
    </citation>
    <scope>NUCLEOTIDE SEQUENCE [LARGE SCALE GENOMIC DNA]</scope>
    <source>
        <strain evidence="2 3">DT31</strain>
    </source>
</reference>
<name>A0ABD5W4E5_9EURY</name>
<proteinExistence type="predicted"/>
<feature type="transmembrane region" description="Helical" evidence="1">
    <location>
        <begin position="135"/>
        <end position="151"/>
    </location>
</feature>
<comment type="caution">
    <text evidence="2">The sequence shown here is derived from an EMBL/GenBank/DDBJ whole genome shotgun (WGS) entry which is preliminary data.</text>
</comment>
<feature type="transmembrane region" description="Helical" evidence="1">
    <location>
        <begin position="171"/>
        <end position="189"/>
    </location>
</feature>
<dbReference type="InterPro" id="IPR025450">
    <property type="entry name" value="YndJ-like"/>
</dbReference>
<evidence type="ECO:0000256" key="1">
    <source>
        <dbReference type="SAM" id="Phobius"/>
    </source>
</evidence>
<dbReference type="EMBL" id="JBHTAH010000001">
    <property type="protein sequence ID" value="MFC7068174.1"/>
    <property type="molecule type" value="Genomic_DNA"/>
</dbReference>